<feature type="transmembrane region" description="Helical" evidence="1">
    <location>
        <begin position="12"/>
        <end position="34"/>
    </location>
</feature>
<reference evidence="2 3" key="1">
    <citation type="journal article" date="2012" name="Gene">
        <title>Sequence of Leptospira santarosai serovar Shermani genome and prediction of virulence-associated genes.</title>
        <authorList>
            <person name="Chou L.F."/>
            <person name="Chen Y.T."/>
            <person name="Lu C.W."/>
            <person name="Ko Y.C."/>
            <person name="Tang C.Y."/>
            <person name="Pan M.J."/>
            <person name="Tian Y.C."/>
            <person name="Chiu C.H."/>
            <person name="Hung C.C."/>
            <person name="Yang C.W."/>
        </authorList>
    </citation>
    <scope>NUCLEOTIDE SEQUENCE [LARGE SCALE GENOMIC DNA]</scope>
    <source>
        <strain evidence="2">LT 821</strain>
    </source>
</reference>
<dbReference type="Pfam" id="PF00873">
    <property type="entry name" value="ACR_tran"/>
    <property type="match status" value="1"/>
</dbReference>
<evidence type="ECO:0000256" key="1">
    <source>
        <dbReference type="SAM" id="Phobius"/>
    </source>
</evidence>
<sequence>MKILNLIIESSLRYKYFTLAAAILSLAVGVWSWIDIRKEAYSDIADTQVRLVSKFPGKATLEVEERVTMPIERVLHSIQDWIVVIPKLLQVSGIADVVTFGGLPKQFHVVTSPEKLIRYSVVSDVIEAIKSTRLRNTYDRGDLVKYTHRTVEQPCWKGSPW</sequence>
<dbReference type="STRING" id="758847.LSS_12257"/>
<dbReference type="AlphaFoldDB" id="K8XYF7"/>
<dbReference type="Gene3D" id="3.30.70.1430">
    <property type="entry name" value="Multidrug efflux transporter AcrB pore domain"/>
    <property type="match status" value="1"/>
</dbReference>
<dbReference type="PANTHER" id="PTHR32063">
    <property type="match status" value="1"/>
</dbReference>
<reference evidence="2 3" key="2">
    <citation type="journal article" date="2014" name="Emerg. Microbes Infect.">
        <title>Potential impact on kidney infection: a whole-genome analysis of Leptospira santarosai serovar Shermani.</title>
        <authorList>
            <person name="Chou L.F."/>
            <person name="Chen T.W."/>
            <person name="Ko Y.C."/>
            <person name="Pan M.J."/>
            <person name="Tian Y.C."/>
            <person name="Chiu C.H."/>
            <person name="Tang P."/>
            <person name="Hung C.C."/>
            <person name="Yang C.W."/>
        </authorList>
    </citation>
    <scope>NUCLEOTIDE SEQUENCE</scope>
    <source>
        <strain evidence="2 3">LT 821</strain>
    </source>
</reference>
<name>K8XYF7_9LEPT</name>
<dbReference type="PANTHER" id="PTHR32063:SF17">
    <property type="entry name" value="CATION EFFLUX SYSTEM PROTEIN"/>
    <property type="match status" value="1"/>
</dbReference>
<dbReference type="GO" id="GO:0005886">
    <property type="term" value="C:plasma membrane"/>
    <property type="evidence" value="ECO:0007669"/>
    <property type="project" value="TreeGrafter"/>
</dbReference>
<dbReference type="Gene3D" id="1.20.1640.10">
    <property type="entry name" value="Multidrug efflux transporter AcrB transmembrane domain"/>
    <property type="match status" value="1"/>
</dbReference>
<keyword evidence="1" id="KW-0812">Transmembrane</keyword>
<keyword evidence="1" id="KW-0472">Membrane</keyword>
<dbReference type="Proteomes" id="UP000035800">
    <property type="component" value="Chromosome I"/>
</dbReference>
<dbReference type="KEGG" id="lst:LSS_12257"/>
<dbReference type="InterPro" id="IPR001036">
    <property type="entry name" value="Acrflvin-R"/>
</dbReference>
<keyword evidence="1" id="KW-1133">Transmembrane helix</keyword>
<organism evidence="2 3">
    <name type="scientific">Leptospira santarosai serovar Shermani str. LT 821</name>
    <dbReference type="NCBI Taxonomy" id="758847"/>
    <lineage>
        <taxon>Bacteria</taxon>
        <taxon>Pseudomonadati</taxon>
        <taxon>Spirochaetota</taxon>
        <taxon>Spirochaetia</taxon>
        <taxon>Leptospirales</taxon>
        <taxon>Leptospiraceae</taxon>
        <taxon>Leptospira</taxon>
    </lineage>
</organism>
<gene>
    <name evidence="2" type="ORF">LSS_12257</name>
</gene>
<dbReference type="PATRIC" id="fig|758847.3.peg.2578"/>
<dbReference type="GO" id="GO:0042910">
    <property type="term" value="F:xenobiotic transmembrane transporter activity"/>
    <property type="evidence" value="ECO:0007669"/>
    <property type="project" value="TreeGrafter"/>
</dbReference>
<protein>
    <submittedName>
        <fullName evidence="2">Uncharacterized protein</fullName>
    </submittedName>
</protein>
<dbReference type="EMBL" id="CP006694">
    <property type="protein sequence ID" value="EKT86478.1"/>
    <property type="molecule type" value="Genomic_DNA"/>
</dbReference>
<proteinExistence type="predicted"/>
<evidence type="ECO:0000313" key="2">
    <source>
        <dbReference type="EMBL" id="EKT86478.1"/>
    </source>
</evidence>
<evidence type="ECO:0000313" key="3">
    <source>
        <dbReference type="Proteomes" id="UP000035800"/>
    </source>
</evidence>
<accession>K8XYF7</accession>